<keyword evidence="2" id="KW-1185">Reference proteome</keyword>
<sequence length="167" mass="18233">MRWDRLFADLEGQAAELELEERDALVGDLSDGDWAETSWRDLLGGRVAVEVRGAGRLEGEVTLVNDSVIRLRGDAIDHVVATAAVTGVHEAQRRADEPTLVGARLGWGQVLRALRDAGEEVLVRLVDGTRRDGVVDVVGRDFVRLRTDSGREQVVPWTALAVVSGRT</sequence>
<accession>A0A5F2EWF8</accession>
<dbReference type="KEGG" id="aez:C3E78_12765"/>
<dbReference type="AlphaFoldDB" id="A0A2S0WNW8"/>
<accession>A0A2S0WNW8</accession>
<proteinExistence type="predicted"/>
<name>A0A2S0WNW8_9ACTN</name>
<protein>
    <submittedName>
        <fullName evidence="1">Uncharacterized protein</fullName>
    </submittedName>
</protein>
<dbReference type="EMBL" id="CP026952">
    <property type="protein sequence ID" value="AWB93007.1"/>
    <property type="molecule type" value="Genomic_DNA"/>
</dbReference>
<dbReference type="RefSeq" id="WP_108578957.1">
    <property type="nucleotide sequence ID" value="NZ_CP026952.1"/>
</dbReference>
<gene>
    <name evidence="1" type="ORF">C3E78_12765</name>
</gene>
<organism evidence="1 2">
    <name type="scientific">Aeromicrobium chenweiae</name>
    <dbReference type="NCBI Taxonomy" id="2079793"/>
    <lineage>
        <taxon>Bacteria</taxon>
        <taxon>Bacillati</taxon>
        <taxon>Actinomycetota</taxon>
        <taxon>Actinomycetes</taxon>
        <taxon>Propionibacteriales</taxon>
        <taxon>Nocardioidaceae</taxon>
        <taxon>Aeromicrobium</taxon>
    </lineage>
</organism>
<evidence type="ECO:0000313" key="2">
    <source>
        <dbReference type="Proteomes" id="UP000244384"/>
    </source>
</evidence>
<evidence type="ECO:0000313" key="1">
    <source>
        <dbReference type="EMBL" id="AWB93007.1"/>
    </source>
</evidence>
<dbReference type="OrthoDB" id="3827359at2"/>
<dbReference type="Proteomes" id="UP000244384">
    <property type="component" value="Chromosome"/>
</dbReference>
<reference evidence="2" key="1">
    <citation type="submission" date="2018-01" db="EMBL/GenBank/DDBJ databases">
        <authorList>
            <person name="Li J."/>
        </authorList>
    </citation>
    <scope>NUCLEOTIDE SEQUENCE [LARGE SCALE GENOMIC DNA]</scope>
    <source>
        <strain evidence="2">592</strain>
    </source>
</reference>